<dbReference type="AlphaFoldDB" id="A0A2U1IWA1"/>
<dbReference type="Proteomes" id="UP000245591">
    <property type="component" value="Unassembled WGS sequence"/>
</dbReference>
<evidence type="ECO:0000313" key="2">
    <source>
        <dbReference type="Proteomes" id="UP000245591"/>
    </source>
</evidence>
<proteinExistence type="predicted"/>
<gene>
    <name evidence="1" type="ORF">BB558_006997</name>
</gene>
<reference evidence="1 2" key="1">
    <citation type="journal article" date="2018" name="MBio">
        <title>Comparative Genomics Reveals the Core Gene Toolbox for the Fungus-Insect Symbiosis.</title>
        <authorList>
            <person name="Wang Y."/>
            <person name="Stata M."/>
            <person name="Wang W."/>
            <person name="Stajich J.E."/>
            <person name="White M.M."/>
            <person name="Moncalvo J.M."/>
        </authorList>
    </citation>
    <scope>NUCLEOTIDE SEQUENCE [LARGE SCALE GENOMIC DNA]</scope>
    <source>
        <strain evidence="1 2">AUS-126-30</strain>
    </source>
</reference>
<accession>A0A2U1IWA1</accession>
<evidence type="ECO:0000313" key="1">
    <source>
        <dbReference type="EMBL" id="PVZ97070.1"/>
    </source>
</evidence>
<protein>
    <submittedName>
        <fullName evidence="1">Uncharacterized protein</fullName>
    </submittedName>
</protein>
<organism evidence="1 2">
    <name type="scientific">Smittium angustum</name>
    <dbReference type="NCBI Taxonomy" id="133377"/>
    <lineage>
        <taxon>Eukaryota</taxon>
        <taxon>Fungi</taxon>
        <taxon>Fungi incertae sedis</taxon>
        <taxon>Zoopagomycota</taxon>
        <taxon>Kickxellomycotina</taxon>
        <taxon>Harpellomycetes</taxon>
        <taxon>Harpellales</taxon>
        <taxon>Legeriomycetaceae</taxon>
        <taxon>Smittium</taxon>
    </lineage>
</organism>
<name>A0A2U1IWA1_SMIAN</name>
<dbReference type="EMBL" id="MBFU01001000">
    <property type="protein sequence ID" value="PVZ97070.1"/>
    <property type="molecule type" value="Genomic_DNA"/>
</dbReference>
<sequence>MTYGTSYSRVVPHHSTDDAITSLTSKIGRDLVLSGVNGRDLELELPLSKFSLLLSFLESNPVFICLFFRAGRRL</sequence>
<keyword evidence="2" id="KW-1185">Reference proteome</keyword>
<comment type="caution">
    <text evidence="1">The sequence shown here is derived from an EMBL/GenBank/DDBJ whole genome shotgun (WGS) entry which is preliminary data.</text>
</comment>